<dbReference type="EMBL" id="SNRW01020793">
    <property type="protein sequence ID" value="KAA6365135.1"/>
    <property type="molecule type" value="Genomic_DNA"/>
</dbReference>
<gene>
    <name evidence="2" type="ORF">EZS28_039338</name>
</gene>
<accession>A0A5J4U5Z6</accession>
<evidence type="ECO:0000256" key="1">
    <source>
        <dbReference type="SAM" id="SignalP"/>
    </source>
</evidence>
<name>A0A5J4U5Z6_9EUKA</name>
<dbReference type="AlphaFoldDB" id="A0A5J4U5Z6"/>
<dbReference type="Proteomes" id="UP000324800">
    <property type="component" value="Unassembled WGS sequence"/>
</dbReference>
<evidence type="ECO:0008006" key="4">
    <source>
        <dbReference type="Google" id="ProtNLM"/>
    </source>
</evidence>
<evidence type="ECO:0000313" key="3">
    <source>
        <dbReference type="Proteomes" id="UP000324800"/>
    </source>
</evidence>
<keyword evidence="1" id="KW-0732">Signal</keyword>
<protein>
    <recommendedName>
        <fullName evidence="4">EGF-like domain-containing protein</fullName>
    </recommendedName>
</protein>
<organism evidence="2 3">
    <name type="scientific">Streblomastix strix</name>
    <dbReference type="NCBI Taxonomy" id="222440"/>
    <lineage>
        <taxon>Eukaryota</taxon>
        <taxon>Metamonada</taxon>
        <taxon>Preaxostyla</taxon>
        <taxon>Oxymonadida</taxon>
        <taxon>Streblomastigidae</taxon>
        <taxon>Streblomastix</taxon>
    </lineage>
</organism>
<proteinExistence type="predicted"/>
<feature type="non-terminal residue" evidence="2">
    <location>
        <position position="602"/>
    </location>
</feature>
<reference evidence="2 3" key="1">
    <citation type="submission" date="2019-03" db="EMBL/GenBank/DDBJ databases">
        <title>Single cell metagenomics reveals metabolic interactions within the superorganism composed of flagellate Streblomastix strix and complex community of Bacteroidetes bacteria on its surface.</title>
        <authorList>
            <person name="Treitli S.C."/>
            <person name="Kolisko M."/>
            <person name="Husnik F."/>
            <person name="Keeling P."/>
            <person name="Hampl V."/>
        </authorList>
    </citation>
    <scope>NUCLEOTIDE SEQUENCE [LARGE SCALE GENOMIC DNA]</scope>
    <source>
        <strain evidence="2">ST1C</strain>
    </source>
</reference>
<feature type="signal peptide" evidence="1">
    <location>
        <begin position="1"/>
        <end position="16"/>
    </location>
</feature>
<sequence>MFVVTLLLLCLLSGFSIRWQRSNPSKSESYSLGQQWNAVPCTGGTINSPSPPGCYWQECTSYNQNLPCICTGDSKKDRQDCICSSNSDSNEVGSCTCGNSSQHPTGCLCQGTNDHDCLCNFILGNDPVGCLGYCGTGQFPENYDCLCMSTDQICKAGPQPCSSGSLDQPSPPGCYWEQCYSSSQGLPCVCTGQQGKDRSDCVCSSNSDIQTGQCVCGNYTQHPIGCTCSGPKDHDCLCNYLGNKDPFECVGYCGFLQYPSQNQCLCHPDDQQCIAGPQPCKGGTIYEPTPQYCQYEECTSSSQDWPCLCTGNNQYDTSDCICPYKDNESVPVGSCVCGRDVYHPSGCTCFGEYDHNCYCNSREDDNPWECQRYCETGYFPDRDLCLCRDNDNICKAGRKQCTGGTMQQPEPAGCYPVQCTSSGQKYPCLCTYDTKKDIPNCVCPSRDPIEPGACVCGMESYQHPEGCICSHKSDAWCVCSKTSVDPEKCGHICGSGEFPDYDNCFCSLKDSTCLNQRQPCKGGTLNNPTPLGCYPDNCQSKTQSYPCVCTGNSNVDRPDCICSDPDYTRVPSGSCVCNRFNHHPTGCVCVNSTDHDCVCNSK</sequence>
<dbReference type="OrthoDB" id="4405280at2759"/>
<evidence type="ECO:0000313" key="2">
    <source>
        <dbReference type="EMBL" id="KAA6365135.1"/>
    </source>
</evidence>
<feature type="chain" id="PRO_5023867205" description="EGF-like domain-containing protein" evidence="1">
    <location>
        <begin position="17"/>
        <end position="602"/>
    </location>
</feature>
<comment type="caution">
    <text evidence="2">The sequence shown here is derived from an EMBL/GenBank/DDBJ whole genome shotgun (WGS) entry which is preliminary data.</text>
</comment>